<feature type="active site" description="Charge relay system" evidence="5 6">
    <location>
        <position position="451"/>
    </location>
</feature>
<dbReference type="InterPro" id="IPR013783">
    <property type="entry name" value="Ig-like_fold"/>
</dbReference>
<feature type="domain" description="Inhibitor I9" evidence="8">
    <location>
        <begin position="100"/>
        <end position="171"/>
    </location>
</feature>
<evidence type="ECO:0000256" key="5">
    <source>
        <dbReference type="PIRSR" id="PIRSR615500-1"/>
    </source>
</evidence>
<evidence type="ECO:0000256" key="3">
    <source>
        <dbReference type="ARBA" id="ARBA00022801"/>
    </source>
</evidence>
<dbReference type="InterPro" id="IPR010259">
    <property type="entry name" value="S8pro/Inhibitor_I9"/>
</dbReference>
<dbReference type="Pfam" id="PF04122">
    <property type="entry name" value="CW_binding_2"/>
    <property type="match status" value="3"/>
</dbReference>
<dbReference type="InterPro" id="IPR008969">
    <property type="entry name" value="CarboxyPept-like_regulatory"/>
</dbReference>
<dbReference type="GO" id="GO:0006508">
    <property type="term" value="P:proteolysis"/>
    <property type="evidence" value="ECO:0007669"/>
    <property type="project" value="UniProtKB-KW"/>
</dbReference>
<dbReference type="NCBIfam" id="NF038128">
    <property type="entry name" value="choice_anch_J"/>
    <property type="match status" value="1"/>
</dbReference>
<dbReference type="SUPFAM" id="SSF49899">
    <property type="entry name" value="Concanavalin A-like lectins/glucanases"/>
    <property type="match status" value="1"/>
</dbReference>
<dbReference type="InterPro" id="IPR033857">
    <property type="entry name" value="Bacillopeptidase_F"/>
</dbReference>
<dbReference type="CDD" id="cd07481">
    <property type="entry name" value="Peptidases_S8_BacillopeptidaseF-like"/>
    <property type="match status" value="1"/>
</dbReference>
<dbReference type="PROSITE" id="PS51892">
    <property type="entry name" value="SUBTILASE"/>
    <property type="match status" value="1"/>
</dbReference>
<dbReference type="EMBL" id="FQVW01000004">
    <property type="protein sequence ID" value="SHF76343.1"/>
    <property type="molecule type" value="Genomic_DNA"/>
</dbReference>
<evidence type="ECO:0000259" key="8">
    <source>
        <dbReference type="Pfam" id="PF05922"/>
    </source>
</evidence>
<dbReference type="PANTHER" id="PTHR43806">
    <property type="entry name" value="PEPTIDASE S8"/>
    <property type="match status" value="1"/>
</dbReference>
<dbReference type="Pfam" id="PF05922">
    <property type="entry name" value="Inhibitor_I9"/>
    <property type="match status" value="1"/>
</dbReference>
<dbReference type="Gene3D" id="2.60.40.10">
    <property type="entry name" value="Immunoglobulins"/>
    <property type="match status" value="1"/>
</dbReference>
<dbReference type="InterPro" id="IPR015500">
    <property type="entry name" value="Peptidase_S8_subtilisin-rel"/>
</dbReference>
<keyword evidence="10" id="KW-1185">Reference proteome</keyword>
<sequence>MRRNYKFNRNLSLMLIIVMIIGLFAPFGTLAQPKSIDPNVQGTSQNKIQAELLEQFNEEKYVQYLVLLHDQVDSEKVALQAEKEANQLNLSKDEAKLSKRQAIVSTLQENAKKSQKNISNFLTKEKKSGKVKEFQNYFIVNGFAVKGNKASVEEIAKLPEVKSIVMDGKQQLTPIDVDDESILVADTNSDDDIEWHVDRIGAPEVWDRGITGEGTVVGNIDSGVDVNHPALLEKYRGYNPGDPDNLSHEFNWYDAASNIGSPVDSDGHGTHTMGTMVGQEADGTNKIGVAPGAKWIAARAFAHDTAYDSDIIEAAQWMLAPLDENGVPHPEMAPDVINNSWGGNPINNDWFRPMVQAWRAAEIVPVFSIGNAGLFNPGAGPGTASAPGNYPESIGVGATDENDDLASFSLKGPTESGEMKPDIAAPGVNVRSSIPGETWDTFDYDSYNGTSMAAPAVAATALLMLEADPLLTVDEIDNILKLTAVPKTNEEYTETPNNAFGYGLLDANAAVNAVEQGIATISGQVVAPGGDEIPPTFEHEPREVVFIGEEAHFTIRAMDNLSVNKVTLHIEYDDGEHVTYDTYRTEGDHLDGTYEVYLPPEHIFGELLEYWWEIEEFSGESFVSDHYEVEIKEAVTDGYVEDFESYPDGWFSFGTFNSWEWGVPEYGPEGAASGDKVMGTNLRGQYSMNSNMTLVMPPVIPEEGTQLRFNQWYSLSWFGWDKGIVYVSTDNGQTWEQVFSNTEDNENWHEVGISLSDYAGQKILVAFNLTSLDNEFPGWYIDDVQLVNNSTASTDEAPTGELTQPFAEKDNKSYPSATEVEVAEVVPMYNESLPVEATVKVVETGWETKTNPQNGEFVINHEPGEYTLEVVAYGYESHTETVTLTENGVVQPEIELTSLPKQTISGQIENSDGAAIENAQVFLLEDDNVTPVKSDVKGNYSLEALAGTYTLKVYADGYYALTEEITVVEGEPINLNIHLGAFNSTEASEIYYDNGDWDKNIVWGKEDSGFAVRMSLEEGQDAAMLTGAKLQFWAGHVPVPGGEDIRISVYDATGEDGKPGNKIAGPIDATAVRDLYQWTEVDLSEHGIVVEGDFYILYQQTDDYPYVPSFVADGDSENWTGRSWDYFGGEWYQSDQSYGNYMIRAVVDYGEQEAIPDIDTPVITSPESGLETSKQTLSLQGTASSFTTIQVLNNGEVAGTANVNKEGKFSVSVDLTEGENNLKAVSLYNGKPVKESDSVLVTFVGEKLERLSGELRYETAVEISKEGWDSSDTVVLARGTEFADALAGVPLAHSLNAPILLTRSDELYPATLEEIERLGATKVVILGGTGAINEHVEMELEGEGLNVRRIAGETRFETAARIADEVAPEGSDKVVVTNGRDFPDALSVASHAAVAGMPILLTRPDSLPDATADAVDTLGVSETYVVGGYEVVTDEVVAELPDVERLRGTNRYETNLVVNEHFGVDNNHLYVATGKHYADALAGAVLAAKNDSTIVLVSTDLPEGVADFITENHTLRLTIFGGTGAVSSTVADSLEQLLP</sequence>
<dbReference type="Gene3D" id="3.40.50.12090">
    <property type="match status" value="2"/>
</dbReference>
<dbReference type="SUPFAM" id="SSF52743">
    <property type="entry name" value="Subtilisin-like"/>
    <property type="match status" value="1"/>
</dbReference>
<dbReference type="InterPro" id="IPR036852">
    <property type="entry name" value="Peptidase_S8/S53_dom_sf"/>
</dbReference>
<dbReference type="GO" id="GO:0004252">
    <property type="term" value="F:serine-type endopeptidase activity"/>
    <property type="evidence" value="ECO:0007669"/>
    <property type="project" value="UniProtKB-UniRule"/>
</dbReference>
<evidence type="ECO:0000256" key="2">
    <source>
        <dbReference type="ARBA" id="ARBA00022670"/>
    </source>
</evidence>
<dbReference type="InterPro" id="IPR007253">
    <property type="entry name" value="Cell_wall-bd_2"/>
</dbReference>
<protein>
    <submittedName>
        <fullName evidence="9">Bacillopeptidase F</fullName>
    </submittedName>
</protein>
<dbReference type="Pfam" id="PF09136">
    <property type="entry name" value="Glucodextran_B"/>
    <property type="match status" value="1"/>
</dbReference>
<dbReference type="InterPro" id="IPR013320">
    <property type="entry name" value="ConA-like_dom_sf"/>
</dbReference>
<evidence type="ECO:0000259" key="7">
    <source>
        <dbReference type="Pfam" id="PF00082"/>
    </source>
</evidence>
<accession>A0A1M5EAQ4</accession>
<dbReference type="Gene3D" id="3.40.50.200">
    <property type="entry name" value="Peptidase S8/S53 domain"/>
    <property type="match status" value="1"/>
</dbReference>
<evidence type="ECO:0000256" key="6">
    <source>
        <dbReference type="PROSITE-ProRule" id="PRU01240"/>
    </source>
</evidence>
<gene>
    <name evidence="9" type="ORF">SAMN05216225_100441</name>
</gene>
<keyword evidence="3 6" id="KW-0378">Hydrolase</keyword>
<evidence type="ECO:0000313" key="9">
    <source>
        <dbReference type="EMBL" id="SHF76343.1"/>
    </source>
</evidence>
<dbReference type="PANTHER" id="PTHR43806:SF67">
    <property type="entry name" value="EGF-LIKE DOMAIN-CONTAINING PROTEIN"/>
    <property type="match status" value="1"/>
</dbReference>
<dbReference type="InterPro" id="IPR023828">
    <property type="entry name" value="Peptidase_S8_Ser-AS"/>
</dbReference>
<name>A0A1M5EAQ4_9BACI</name>
<dbReference type="RefSeq" id="WP_084063212.1">
    <property type="nucleotide sequence ID" value="NZ_FQVW01000004.1"/>
</dbReference>
<dbReference type="Pfam" id="PF00082">
    <property type="entry name" value="Peptidase_S8"/>
    <property type="match status" value="1"/>
</dbReference>
<dbReference type="Gene3D" id="2.60.120.200">
    <property type="match status" value="1"/>
</dbReference>
<evidence type="ECO:0000256" key="4">
    <source>
        <dbReference type="ARBA" id="ARBA00022825"/>
    </source>
</evidence>
<feature type="active site" description="Charge relay system" evidence="5 6">
    <location>
        <position position="268"/>
    </location>
</feature>
<dbReference type="Proteomes" id="UP000183988">
    <property type="component" value="Unassembled WGS sequence"/>
</dbReference>
<organism evidence="9 10">
    <name type="scientific">Ornithinibacillus halophilus</name>
    <dbReference type="NCBI Taxonomy" id="930117"/>
    <lineage>
        <taxon>Bacteria</taxon>
        <taxon>Bacillati</taxon>
        <taxon>Bacillota</taxon>
        <taxon>Bacilli</taxon>
        <taxon>Bacillales</taxon>
        <taxon>Bacillaceae</taxon>
        <taxon>Ornithinibacillus</taxon>
    </lineage>
</organism>
<dbReference type="PRINTS" id="PR00723">
    <property type="entry name" value="SUBTILISIN"/>
</dbReference>
<feature type="active site" description="Charge relay system" evidence="5 6">
    <location>
        <position position="221"/>
    </location>
</feature>
<dbReference type="InterPro" id="IPR000209">
    <property type="entry name" value="Peptidase_S8/S53_dom"/>
</dbReference>
<reference evidence="9 10" key="1">
    <citation type="submission" date="2016-11" db="EMBL/GenBank/DDBJ databases">
        <authorList>
            <person name="Jaros S."/>
            <person name="Januszkiewicz K."/>
            <person name="Wedrychowicz H."/>
        </authorList>
    </citation>
    <scope>NUCLEOTIDE SEQUENCE [LARGE SCALE GENOMIC DNA]</scope>
    <source>
        <strain evidence="9 10">IBRC-M 10683</strain>
    </source>
</reference>
<keyword evidence="2 6" id="KW-0645">Protease</keyword>
<dbReference type="OrthoDB" id="9798386at2"/>
<dbReference type="SUPFAM" id="SSF49464">
    <property type="entry name" value="Carboxypeptidase regulatory domain-like"/>
    <property type="match status" value="2"/>
</dbReference>
<feature type="domain" description="Peptidase S8/S53" evidence="7">
    <location>
        <begin position="212"/>
        <end position="503"/>
    </location>
</feature>
<dbReference type="InterPro" id="IPR050131">
    <property type="entry name" value="Peptidase_S8_subtilisin-like"/>
</dbReference>
<evidence type="ECO:0000313" key="10">
    <source>
        <dbReference type="Proteomes" id="UP000183988"/>
    </source>
</evidence>
<dbReference type="STRING" id="930117.SAMN05216225_100441"/>
<evidence type="ECO:0000256" key="1">
    <source>
        <dbReference type="ARBA" id="ARBA00011073"/>
    </source>
</evidence>
<dbReference type="Pfam" id="PF13620">
    <property type="entry name" value="CarboxypepD_reg"/>
    <property type="match status" value="1"/>
</dbReference>
<keyword evidence="4 6" id="KW-0720">Serine protease</keyword>
<proteinExistence type="inferred from homology"/>
<dbReference type="PROSITE" id="PS00138">
    <property type="entry name" value="SUBTILASE_SER"/>
    <property type="match status" value="1"/>
</dbReference>
<dbReference type="Gene3D" id="2.60.40.1120">
    <property type="entry name" value="Carboxypeptidase-like, regulatory domain"/>
    <property type="match status" value="2"/>
</dbReference>
<comment type="similarity">
    <text evidence="1 6">Belongs to the peptidase S8 family.</text>
</comment>